<protein>
    <submittedName>
        <fullName evidence="1">Uncharacterized protein</fullName>
    </submittedName>
</protein>
<comment type="caution">
    <text evidence="1">The sequence shown here is derived from an EMBL/GenBank/DDBJ whole genome shotgun (WGS) entry which is preliminary data.</text>
</comment>
<proteinExistence type="predicted"/>
<name>A0AA40EJH1_9PEZI</name>
<evidence type="ECO:0000313" key="2">
    <source>
        <dbReference type="Proteomes" id="UP001172155"/>
    </source>
</evidence>
<keyword evidence="2" id="KW-1185">Reference proteome</keyword>
<sequence>MLCLGVFGRLPEEPPVSLPAYAPASSTITLPGKYGGAPSCYKIPDELGNFGFTLGVPRIETIPGVNGARPSYVLAEQKVRFFWRRCGYDELGTLGGKASESPKKGARLDGMKLVRDGDEKIRTVNNPKDVVAIYRPNDINSDEVGGFQFLGTGAAGAYGTDWAILAVASGLVALSSDGELRAVLRWEPMLRSDDWVRLLIPGQVSHVGHNIWGISTRDKTWVQLWKRDEDHRQGNVARRPKYMWEVEY</sequence>
<evidence type="ECO:0000313" key="1">
    <source>
        <dbReference type="EMBL" id="KAK0740390.1"/>
    </source>
</evidence>
<accession>A0AA40EJH1</accession>
<gene>
    <name evidence="1" type="ORF">B0T18DRAFT_417850</name>
</gene>
<reference evidence="1" key="1">
    <citation type="submission" date="2023-06" db="EMBL/GenBank/DDBJ databases">
        <title>Genome-scale phylogeny and comparative genomics of the fungal order Sordariales.</title>
        <authorList>
            <consortium name="Lawrence Berkeley National Laboratory"/>
            <person name="Hensen N."/>
            <person name="Bonometti L."/>
            <person name="Westerberg I."/>
            <person name="Brannstrom I.O."/>
            <person name="Guillou S."/>
            <person name="Cros-Aarteil S."/>
            <person name="Calhoun S."/>
            <person name="Haridas S."/>
            <person name="Kuo A."/>
            <person name="Mondo S."/>
            <person name="Pangilinan J."/>
            <person name="Riley R."/>
            <person name="LaButti K."/>
            <person name="Andreopoulos B."/>
            <person name="Lipzen A."/>
            <person name="Chen C."/>
            <person name="Yanf M."/>
            <person name="Daum C."/>
            <person name="Ng V."/>
            <person name="Clum A."/>
            <person name="Steindorff A."/>
            <person name="Ohm R."/>
            <person name="Martin F."/>
            <person name="Silar P."/>
            <person name="Natvig D."/>
            <person name="Lalanne C."/>
            <person name="Gautier V."/>
            <person name="Ament-velasquez S.L."/>
            <person name="Kruys A."/>
            <person name="Hutchinson M.I."/>
            <person name="Powell A.J."/>
            <person name="Barry K."/>
            <person name="Miller A.N."/>
            <person name="Grigoriev I.V."/>
            <person name="Debuchy R."/>
            <person name="Gladieux P."/>
            <person name="Thoren M.H."/>
            <person name="Johannesson H."/>
        </authorList>
    </citation>
    <scope>NUCLEOTIDE SEQUENCE</scope>
    <source>
        <strain evidence="1">SMH3187-1</strain>
    </source>
</reference>
<dbReference type="AlphaFoldDB" id="A0AA40EJH1"/>
<dbReference type="EMBL" id="JAUKUD010000006">
    <property type="protein sequence ID" value="KAK0740390.1"/>
    <property type="molecule type" value="Genomic_DNA"/>
</dbReference>
<organism evidence="1 2">
    <name type="scientific">Schizothecium vesticola</name>
    <dbReference type="NCBI Taxonomy" id="314040"/>
    <lineage>
        <taxon>Eukaryota</taxon>
        <taxon>Fungi</taxon>
        <taxon>Dikarya</taxon>
        <taxon>Ascomycota</taxon>
        <taxon>Pezizomycotina</taxon>
        <taxon>Sordariomycetes</taxon>
        <taxon>Sordariomycetidae</taxon>
        <taxon>Sordariales</taxon>
        <taxon>Schizotheciaceae</taxon>
        <taxon>Schizothecium</taxon>
    </lineage>
</organism>
<dbReference type="Proteomes" id="UP001172155">
    <property type="component" value="Unassembled WGS sequence"/>
</dbReference>